<feature type="compositionally biased region" description="Low complexity" evidence="4">
    <location>
        <begin position="829"/>
        <end position="842"/>
    </location>
</feature>
<feature type="compositionally biased region" description="Low complexity" evidence="4">
    <location>
        <begin position="683"/>
        <end position="694"/>
    </location>
</feature>
<dbReference type="GO" id="GO:0005856">
    <property type="term" value="C:cytoskeleton"/>
    <property type="evidence" value="ECO:0007669"/>
    <property type="project" value="UniProtKB-SubCell"/>
</dbReference>
<dbReference type="InterPro" id="IPR036534">
    <property type="entry name" value="GAR_dom_sf"/>
</dbReference>
<dbReference type="InParanoid" id="A0A1J7JJ92"/>
<evidence type="ECO:0000313" key="7">
    <source>
        <dbReference type="Proteomes" id="UP000182658"/>
    </source>
</evidence>
<reference evidence="6 7" key="1">
    <citation type="submission" date="2016-10" db="EMBL/GenBank/DDBJ databases">
        <title>Draft genome sequence of Coniochaeta ligniaria NRRL30616, a lignocellulolytic fungus for bioabatement of inhibitors in plant biomass hydrolysates.</title>
        <authorList>
            <consortium name="DOE Joint Genome Institute"/>
            <person name="Jimenez D.J."/>
            <person name="Hector R.E."/>
            <person name="Riley R."/>
            <person name="Sun H."/>
            <person name="Grigoriev I.V."/>
            <person name="Van Elsas J.D."/>
            <person name="Nichols N.N."/>
        </authorList>
    </citation>
    <scope>NUCLEOTIDE SEQUENCE [LARGE SCALE GENOMIC DNA]</scope>
    <source>
        <strain evidence="6 7">NRRL 30616</strain>
    </source>
</reference>
<sequence>MNDPPLLQPALGHRAARTSQLRSTSGSPTRQRHTDDLLLRLAPRTAVDALRNPSGELKRCLDSASPSEQAFAMRVAVASKNIQEWLEELSTWPWPTHDTSAGFERPPAKRRKLFARSASDTGLEGLEEEASEKTLGSLLASDVARYERRIHEIGQDMEDLNVEEIKNHILHNHIMPLSRPGTPMSDSLRASTLSLSAYAHMDDFTALITATIVQALPNLSKLTRLLNTWSIRLVVLRKSSSFLTALMDAEIALKAGWKAMGPRLDMECGDSESANEKRTTGSALSRSEFDIMKLVVERKVAKAGQYLDFMLDAMEGREDTLPEDWIDRMDTVEQQYAEWAAACERQIREAEWAKIALETRTARESLSTDVTEEATFTSVPSQEASSTVEERGADATFESATALGNTQSRNDTLNSLVATDPTTLTRGPYRDHVSDTKNGDALVATSDAETGNSPPLIMVHPAAEDITVFGGSEQEKRGDALPVIMPERQNAEETLTTELHQLPDKRRGSEVSNASTVIHGLQSGFAGFSSDPPDHGTPDYQRFRDAVLPSTEGDDVDLIDDADLPSSPPDFRSSTRSLSVSFNDIPTVVEAPEEEETPPDTPLDASFAVEDDPVEEVGLHGNPSKMSVGSADDQLQQQISEILDSIPAKIRLTSEPSAINLNPPDFSMPTSRPKGKHDSFPPRSYSSLSNRSSRAGTPSFTLAPAKNSRPRHQRGNQEIKLYHLSRSNGEPPIKLFIRCVGDNGERVMVRVGGGWADLGEYLKEYASHHGCRGGEAKVEVRDLPRITTASRAGSSPPSRPASAMDMSSPPLPKTPLANTATADNNTPESSGSSRSRSSSRLSWTEEDSSLGMAGPKSKHIEMSEENKAWVESVKEKVRIASGDQRAALAKSPAVTGATTPDPKLLPDGKFGELGKVGATKRLFRRQAGPGTGTGLGLGK</sequence>
<keyword evidence="7" id="KW-1185">Reference proteome</keyword>
<evidence type="ECO:0000313" key="6">
    <source>
        <dbReference type="EMBL" id="OIW29888.1"/>
    </source>
</evidence>
<keyword evidence="2" id="KW-0963">Cytoplasm</keyword>
<dbReference type="AlphaFoldDB" id="A0A1J7JJ92"/>
<proteinExistence type="predicted"/>
<feature type="compositionally biased region" description="Polar residues" evidence="4">
    <location>
        <begin position="816"/>
        <end position="828"/>
    </location>
</feature>
<name>A0A1J7JJ92_9PEZI</name>
<evidence type="ECO:0000256" key="2">
    <source>
        <dbReference type="ARBA" id="ARBA00022490"/>
    </source>
</evidence>
<protein>
    <recommendedName>
        <fullName evidence="5">GAR domain-containing protein</fullName>
    </recommendedName>
</protein>
<evidence type="ECO:0000256" key="1">
    <source>
        <dbReference type="ARBA" id="ARBA00004245"/>
    </source>
</evidence>
<feature type="compositionally biased region" description="Polar residues" evidence="4">
    <location>
        <begin position="17"/>
        <end position="29"/>
    </location>
</feature>
<dbReference type="Gene3D" id="3.30.920.20">
    <property type="entry name" value="Gas2-like domain"/>
    <property type="match status" value="1"/>
</dbReference>
<feature type="region of interest" description="Disordered" evidence="4">
    <location>
        <begin position="654"/>
        <end position="717"/>
    </location>
</feature>
<comment type="subcellular location">
    <subcellularLocation>
        <location evidence="1">Cytoplasm</location>
        <location evidence="1">Cytoskeleton</location>
    </subcellularLocation>
</comment>
<feature type="region of interest" description="Disordered" evidence="4">
    <location>
        <begin position="769"/>
        <end position="863"/>
    </location>
</feature>
<feature type="domain" description="GAR" evidence="5">
    <location>
        <begin position="693"/>
        <end position="769"/>
    </location>
</feature>
<dbReference type="PROSITE" id="PS51460">
    <property type="entry name" value="GAR"/>
    <property type="match status" value="1"/>
</dbReference>
<gene>
    <name evidence="6" type="ORF">CONLIGDRAFT_576218</name>
</gene>
<dbReference type="Proteomes" id="UP000182658">
    <property type="component" value="Unassembled WGS sequence"/>
</dbReference>
<dbReference type="STRING" id="1408157.A0A1J7JJ92"/>
<feature type="compositionally biased region" description="Low complexity" evidence="4">
    <location>
        <begin position="789"/>
        <end position="808"/>
    </location>
</feature>
<dbReference type="Pfam" id="PF02187">
    <property type="entry name" value="GAS2"/>
    <property type="match status" value="1"/>
</dbReference>
<dbReference type="InterPro" id="IPR003108">
    <property type="entry name" value="GAR_dom"/>
</dbReference>
<dbReference type="OrthoDB" id="5409589at2759"/>
<feature type="compositionally biased region" description="Basic and acidic residues" evidence="4">
    <location>
        <begin position="769"/>
        <end position="784"/>
    </location>
</feature>
<dbReference type="GO" id="GO:0008017">
    <property type="term" value="F:microtubule binding"/>
    <property type="evidence" value="ECO:0007669"/>
    <property type="project" value="InterPro"/>
</dbReference>
<accession>A0A1J7JJ92</accession>
<keyword evidence="3" id="KW-0206">Cytoskeleton</keyword>
<dbReference type="SUPFAM" id="SSF143575">
    <property type="entry name" value="GAS2 domain-like"/>
    <property type="match status" value="1"/>
</dbReference>
<evidence type="ECO:0000256" key="4">
    <source>
        <dbReference type="SAM" id="MobiDB-lite"/>
    </source>
</evidence>
<evidence type="ECO:0000256" key="3">
    <source>
        <dbReference type="ARBA" id="ARBA00023212"/>
    </source>
</evidence>
<dbReference type="EMBL" id="KV875097">
    <property type="protein sequence ID" value="OIW29888.1"/>
    <property type="molecule type" value="Genomic_DNA"/>
</dbReference>
<feature type="region of interest" description="Disordered" evidence="4">
    <location>
        <begin position="883"/>
        <end position="912"/>
    </location>
</feature>
<feature type="region of interest" description="Disordered" evidence="4">
    <location>
        <begin position="1"/>
        <end position="34"/>
    </location>
</feature>
<feature type="compositionally biased region" description="Acidic residues" evidence="4">
    <location>
        <begin position="552"/>
        <end position="563"/>
    </location>
</feature>
<evidence type="ECO:0000259" key="5">
    <source>
        <dbReference type="PROSITE" id="PS51460"/>
    </source>
</evidence>
<organism evidence="6 7">
    <name type="scientific">Coniochaeta ligniaria NRRL 30616</name>
    <dbReference type="NCBI Taxonomy" id="1408157"/>
    <lineage>
        <taxon>Eukaryota</taxon>
        <taxon>Fungi</taxon>
        <taxon>Dikarya</taxon>
        <taxon>Ascomycota</taxon>
        <taxon>Pezizomycotina</taxon>
        <taxon>Sordariomycetes</taxon>
        <taxon>Sordariomycetidae</taxon>
        <taxon>Coniochaetales</taxon>
        <taxon>Coniochaetaceae</taxon>
        <taxon>Coniochaeta</taxon>
    </lineage>
</organism>
<feature type="region of interest" description="Disordered" evidence="4">
    <location>
        <begin position="551"/>
        <end position="578"/>
    </location>
</feature>